<dbReference type="PANTHER" id="PTHR43790:SF1">
    <property type="entry name" value="XYLOSE IMPORT ATP-BINDING PROTEIN XYLG"/>
    <property type="match status" value="1"/>
</dbReference>
<dbReference type="InterPro" id="IPR003439">
    <property type="entry name" value="ABC_transporter-like_ATP-bd"/>
</dbReference>
<evidence type="ECO:0000313" key="11">
    <source>
        <dbReference type="Proteomes" id="UP000233458"/>
    </source>
</evidence>
<dbReference type="InterPro" id="IPR027417">
    <property type="entry name" value="P-loop_NTPase"/>
</dbReference>
<accession>A0ABN5FKU1</accession>
<name>A0ABN5FKU1_9PROT</name>
<keyword evidence="2" id="KW-1003">Cell membrane</keyword>
<gene>
    <name evidence="10" type="ORF">CSC3H3_22535</name>
</gene>
<dbReference type="SMART" id="SM00382">
    <property type="entry name" value="AAA"/>
    <property type="match status" value="2"/>
</dbReference>
<evidence type="ECO:0000256" key="7">
    <source>
        <dbReference type="ARBA" id="ARBA00022967"/>
    </source>
</evidence>
<dbReference type="Pfam" id="PF00005">
    <property type="entry name" value="ABC_tran"/>
    <property type="match status" value="2"/>
</dbReference>
<evidence type="ECO:0000313" key="10">
    <source>
        <dbReference type="EMBL" id="AUG55631.1"/>
    </source>
</evidence>
<evidence type="ECO:0000256" key="2">
    <source>
        <dbReference type="ARBA" id="ARBA00022475"/>
    </source>
</evidence>
<evidence type="ECO:0000256" key="4">
    <source>
        <dbReference type="ARBA" id="ARBA00022737"/>
    </source>
</evidence>
<keyword evidence="3" id="KW-0762">Sugar transport</keyword>
<keyword evidence="1" id="KW-0813">Transport</keyword>
<dbReference type="InterPro" id="IPR050107">
    <property type="entry name" value="ABC_carbohydrate_import_ATPase"/>
</dbReference>
<dbReference type="EMBL" id="CP024200">
    <property type="protein sequence ID" value="AUG55631.1"/>
    <property type="molecule type" value="Genomic_DNA"/>
</dbReference>
<evidence type="ECO:0000256" key="8">
    <source>
        <dbReference type="ARBA" id="ARBA00023136"/>
    </source>
</evidence>
<dbReference type="Proteomes" id="UP000233458">
    <property type="component" value="Plasmid pCSC3H3"/>
</dbReference>
<reference evidence="10 11" key="1">
    <citation type="submission" date="2017-10" db="EMBL/GenBank/DDBJ databases">
        <title>Biodiversity and function of Thalassospira species in the particle-attached aromatic-hydrocarbon-degrading consortia from the surface seawater of the China South Sea.</title>
        <authorList>
            <person name="Dong C."/>
            <person name="Liu R."/>
            <person name="Shao Z."/>
        </authorList>
    </citation>
    <scope>NUCLEOTIDE SEQUENCE [LARGE SCALE GENOMIC DNA]</scope>
    <source>
        <strain evidence="10 11">CSC3H3</strain>
        <plasmid evidence="11">pcsc3h3</plasmid>
    </source>
</reference>
<dbReference type="PROSITE" id="PS50893">
    <property type="entry name" value="ABC_TRANSPORTER_2"/>
    <property type="match status" value="2"/>
</dbReference>
<evidence type="ECO:0000259" key="9">
    <source>
        <dbReference type="PROSITE" id="PS50893"/>
    </source>
</evidence>
<organism evidence="10 11">
    <name type="scientific">Thalassospira marina</name>
    <dbReference type="NCBI Taxonomy" id="2048283"/>
    <lineage>
        <taxon>Bacteria</taxon>
        <taxon>Pseudomonadati</taxon>
        <taxon>Pseudomonadota</taxon>
        <taxon>Alphaproteobacteria</taxon>
        <taxon>Rhodospirillales</taxon>
        <taxon>Thalassospiraceae</taxon>
        <taxon>Thalassospira</taxon>
    </lineage>
</organism>
<protein>
    <submittedName>
        <fullName evidence="10">Lipase</fullName>
    </submittedName>
</protein>
<dbReference type="CDD" id="cd03216">
    <property type="entry name" value="ABC_Carb_Monos_I"/>
    <property type="match status" value="1"/>
</dbReference>
<keyword evidence="7" id="KW-1278">Translocase</keyword>
<sequence>MDQSMSAHASLNVSGTAPVLSLRNISKTFGGVKALDNVNFEVLPGEVHCLAGENGSGKSTLIKVITGVHRPETGAEITYNGHTYTHMSPVTAQAEGIQVIWQDLALFPEMTVAENIAFQTVLGRRPRLVSYQKMRDIAIKALSRLGITMDIDKPLRDFPIAQRQIVAIARALHGDAKLVFMDEPTASLTQSETDYLLDIVRMLSASGVAVVFVSHRLAEVLEISDRLTVLRDGKLEGVYPTTDMTQSRITELMTGKTFDNTVRAVQKPNAETVIELQGLSRNGEFNDVTFTVKKGETVGITGLLGAGRTELAQTLFGMRKPASGDIILDGQKVNFANNRQAIDAGIAYLSEDRLSLGLLQPQCIADNLVIASLDSIRNGLFLSERRKRDVVAKWCRDLGVKIGLPEDAISTLSGGNQQKVAIAKWLATKPKLLILDAPTVGVDVGARKGIFDIVARLAQSGLAIILISDEVPEVYFNADRVLHMVNGRVEGCFYPNECSLQEIEAAVYA</sequence>
<keyword evidence="11" id="KW-1185">Reference proteome</keyword>
<dbReference type="InterPro" id="IPR017871">
    <property type="entry name" value="ABC_transporter-like_CS"/>
</dbReference>
<dbReference type="SUPFAM" id="SSF52540">
    <property type="entry name" value="P-loop containing nucleoside triphosphate hydrolases"/>
    <property type="match status" value="2"/>
</dbReference>
<keyword evidence="6" id="KW-0067">ATP-binding</keyword>
<feature type="domain" description="ABC transporter" evidence="9">
    <location>
        <begin position="265"/>
        <end position="509"/>
    </location>
</feature>
<geneLocation type="plasmid" evidence="11">
    <name>pcsc3h3</name>
</geneLocation>
<feature type="domain" description="ABC transporter" evidence="9">
    <location>
        <begin position="20"/>
        <end position="257"/>
    </location>
</feature>
<keyword evidence="5" id="KW-0547">Nucleotide-binding</keyword>
<keyword evidence="4" id="KW-0677">Repeat</keyword>
<evidence type="ECO:0000256" key="1">
    <source>
        <dbReference type="ARBA" id="ARBA00022448"/>
    </source>
</evidence>
<dbReference type="CDD" id="cd03215">
    <property type="entry name" value="ABC_Carb_Monos_II"/>
    <property type="match status" value="1"/>
</dbReference>
<dbReference type="PANTHER" id="PTHR43790">
    <property type="entry name" value="CARBOHYDRATE TRANSPORT ATP-BINDING PROTEIN MG119-RELATED"/>
    <property type="match status" value="1"/>
</dbReference>
<evidence type="ECO:0000256" key="3">
    <source>
        <dbReference type="ARBA" id="ARBA00022597"/>
    </source>
</evidence>
<proteinExistence type="predicted"/>
<dbReference type="Gene3D" id="3.40.50.300">
    <property type="entry name" value="P-loop containing nucleotide triphosphate hydrolases"/>
    <property type="match status" value="2"/>
</dbReference>
<dbReference type="PROSITE" id="PS00211">
    <property type="entry name" value="ABC_TRANSPORTER_1"/>
    <property type="match status" value="1"/>
</dbReference>
<keyword evidence="10" id="KW-0614">Plasmid</keyword>
<evidence type="ECO:0000256" key="6">
    <source>
        <dbReference type="ARBA" id="ARBA00022840"/>
    </source>
</evidence>
<dbReference type="InterPro" id="IPR003593">
    <property type="entry name" value="AAA+_ATPase"/>
</dbReference>
<keyword evidence="8" id="KW-0472">Membrane</keyword>
<evidence type="ECO:0000256" key="5">
    <source>
        <dbReference type="ARBA" id="ARBA00022741"/>
    </source>
</evidence>